<keyword evidence="3" id="KW-1185">Reference proteome</keyword>
<protein>
    <submittedName>
        <fullName evidence="2">Uncharacterized protein</fullName>
    </submittedName>
</protein>
<name>A0ABT0RUA0_9SPHN</name>
<dbReference type="Proteomes" id="UP001203410">
    <property type="component" value="Unassembled WGS sequence"/>
</dbReference>
<keyword evidence="1" id="KW-0732">Signal</keyword>
<accession>A0ABT0RUA0</accession>
<sequence length="74" mass="7716">MIKLLANAATAISLMLSASVAAPAWSADKSGSSKCHHSKKVAKRSTATIKAAPVRSVALVEKRKLDVQILSFGP</sequence>
<evidence type="ECO:0000313" key="2">
    <source>
        <dbReference type="EMBL" id="MCL6698531.1"/>
    </source>
</evidence>
<evidence type="ECO:0000256" key="1">
    <source>
        <dbReference type="SAM" id="SignalP"/>
    </source>
</evidence>
<dbReference type="RefSeq" id="WP_249903934.1">
    <property type="nucleotide sequence ID" value="NZ_JAMGBA010000002.1"/>
</dbReference>
<feature type="signal peptide" evidence="1">
    <location>
        <begin position="1"/>
        <end position="26"/>
    </location>
</feature>
<gene>
    <name evidence="2" type="ORF">LZ496_07000</name>
</gene>
<organism evidence="2 3">
    <name type="scientific">Sphingomonas caseinilyticus</name>
    <dbReference type="NCBI Taxonomy" id="2908205"/>
    <lineage>
        <taxon>Bacteria</taxon>
        <taxon>Pseudomonadati</taxon>
        <taxon>Pseudomonadota</taxon>
        <taxon>Alphaproteobacteria</taxon>
        <taxon>Sphingomonadales</taxon>
        <taxon>Sphingomonadaceae</taxon>
        <taxon>Sphingomonas</taxon>
    </lineage>
</organism>
<evidence type="ECO:0000313" key="3">
    <source>
        <dbReference type="Proteomes" id="UP001203410"/>
    </source>
</evidence>
<feature type="chain" id="PRO_5045253096" evidence="1">
    <location>
        <begin position="27"/>
        <end position="74"/>
    </location>
</feature>
<dbReference type="EMBL" id="JAMGBA010000002">
    <property type="protein sequence ID" value="MCL6698531.1"/>
    <property type="molecule type" value="Genomic_DNA"/>
</dbReference>
<proteinExistence type="predicted"/>
<comment type="caution">
    <text evidence="2">The sequence shown here is derived from an EMBL/GenBank/DDBJ whole genome shotgun (WGS) entry which is preliminary data.</text>
</comment>
<reference evidence="2 3" key="1">
    <citation type="submission" date="2022-05" db="EMBL/GenBank/DDBJ databases">
        <authorList>
            <person name="Jo J.-H."/>
            <person name="Im W.-T."/>
        </authorList>
    </citation>
    <scope>NUCLEOTIDE SEQUENCE [LARGE SCALE GENOMIC DNA]</scope>
    <source>
        <strain evidence="2 3">NSE70-1</strain>
    </source>
</reference>